<name>A0A381DID0_9BACT</name>
<dbReference type="EC" id="1.17.1.8" evidence="3"/>
<dbReference type="RefSeq" id="WP_089182855.1">
    <property type="nucleotide sequence ID" value="NZ_CP043427.1"/>
</dbReference>
<evidence type="ECO:0000313" key="3">
    <source>
        <dbReference type="EMBL" id="SUX10449.1"/>
    </source>
</evidence>
<keyword evidence="2" id="KW-0808">Transferase</keyword>
<dbReference type="GO" id="GO:0035243">
    <property type="term" value="F:protein-arginine omega-N symmetric methyltransferase activity"/>
    <property type="evidence" value="ECO:0007669"/>
    <property type="project" value="TreeGrafter"/>
</dbReference>
<reference evidence="3 4" key="1">
    <citation type="submission" date="2018-06" db="EMBL/GenBank/DDBJ databases">
        <authorList>
            <consortium name="Pathogen Informatics"/>
            <person name="Doyle S."/>
        </authorList>
    </citation>
    <scope>NUCLEOTIDE SEQUENCE [LARGE SCALE GENOMIC DNA]</scope>
    <source>
        <strain evidence="3 4">NCTC12475</strain>
    </source>
</reference>
<evidence type="ECO:0000256" key="1">
    <source>
        <dbReference type="ARBA" id="ARBA00022603"/>
    </source>
</evidence>
<keyword evidence="1" id="KW-0489">Methyltransferase</keyword>
<keyword evidence="4" id="KW-1185">Reference proteome</keyword>
<proteinExistence type="predicted"/>
<keyword evidence="3" id="KW-0560">Oxidoreductase</keyword>
<dbReference type="SUPFAM" id="SSF53335">
    <property type="entry name" value="S-adenosyl-L-methionine-dependent methyltransferases"/>
    <property type="match status" value="1"/>
</dbReference>
<dbReference type="STRING" id="32024.GCA_000788295_01011"/>
<protein>
    <submittedName>
        <fullName evidence="3">Dihydrodipicolinate reductase (Dhpr)</fullName>
        <ecNumber evidence="3">1.17.1.8</ecNumber>
    </submittedName>
</protein>
<dbReference type="PANTHER" id="PTHR12049:SF7">
    <property type="entry name" value="PROTEIN ARGININE METHYLTRANSFERASE NDUFAF7, MITOCHONDRIAL"/>
    <property type="match status" value="1"/>
</dbReference>
<dbReference type="PANTHER" id="PTHR12049">
    <property type="entry name" value="PROTEIN ARGININE METHYLTRANSFERASE NDUFAF7, MITOCHONDRIAL"/>
    <property type="match status" value="1"/>
</dbReference>
<accession>A0A381DID0</accession>
<organism evidence="3 4">
    <name type="scientific">Campylobacter sputorum subsp. sputorum</name>
    <dbReference type="NCBI Taxonomy" id="32024"/>
    <lineage>
        <taxon>Bacteria</taxon>
        <taxon>Pseudomonadati</taxon>
        <taxon>Campylobacterota</taxon>
        <taxon>Epsilonproteobacteria</taxon>
        <taxon>Campylobacterales</taxon>
        <taxon>Campylobacteraceae</taxon>
        <taxon>Campylobacter</taxon>
    </lineage>
</organism>
<dbReference type="GO" id="GO:0008839">
    <property type="term" value="F:4-hydroxy-tetrahydrodipicolinate reductase"/>
    <property type="evidence" value="ECO:0007669"/>
    <property type="project" value="UniProtKB-EC"/>
</dbReference>
<dbReference type="Proteomes" id="UP000254920">
    <property type="component" value="Unassembled WGS sequence"/>
</dbReference>
<dbReference type="AlphaFoldDB" id="A0A381DID0"/>
<dbReference type="InterPro" id="IPR029063">
    <property type="entry name" value="SAM-dependent_MTases_sf"/>
</dbReference>
<dbReference type="Gene3D" id="3.40.50.12710">
    <property type="match status" value="1"/>
</dbReference>
<evidence type="ECO:0000256" key="2">
    <source>
        <dbReference type="ARBA" id="ARBA00022679"/>
    </source>
</evidence>
<dbReference type="InterPro" id="IPR003788">
    <property type="entry name" value="NDUFAF7"/>
</dbReference>
<sequence>MNMKFSEYFEIWLNHNYYKSGVNVGKNGDFYTSVSVGSIFGLTLGKYFINLVKNDQINQNCNIIEIGANDGSMMVDFIQGLYSFDKNILEGLKFHIIEPHENLRKIQQLKFKQSFEDKITIHHHLNLKECSFENAFFMSNELLDTFACEVIKDNKMLYVNDDDLRFEKIDEQTLLLLNKFDIQNGEIPINLENFIKEIYNSSKKCWFLTADYGDMNNTQKSALRVYKNHQVYNFFELSNLKDFFGISDITYDVNFKLIKKVFENTGFKMVKFDKQGAWLINAGIMDIVKEIEQNAGFRAYQNAISQVKYLVDPRVMGDRFKIIEFKKD</sequence>
<gene>
    <name evidence="3" type="ORF">NCTC12475_00646</name>
</gene>
<dbReference type="InterPro" id="IPR038375">
    <property type="entry name" value="NDUFAF7_sf"/>
</dbReference>
<dbReference type="Pfam" id="PF02636">
    <property type="entry name" value="Methyltransf_28"/>
    <property type="match status" value="1"/>
</dbReference>
<dbReference type="OrthoDB" id="9794208at2"/>
<dbReference type="GO" id="GO:0032259">
    <property type="term" value="P:methylation"/>
    <property type="evidence" value="ECO:0007669"/>
    <property type="project" value="UniProtKB-KW"/>
</dbReference>
<evidence type="ECO:0000313" key="4">
    <source>
        <dbReference type="Proteomes" id="UP000254920"/>
    </source>
</evidence>
<dbReference type="EMBL" id="UFVD01000001">
    <property type="protein sequence ID" value="SUX10449.1"/>
    <property type="molecule type" value="Genomic_DNA"/>
</dbReference>
<dbReference type="GeneID" id="93091085"/>